<evidence type="ECO:0008006" key="8">
    <source>
        <dbReference type="Google" id="ProtNLM"/>
    </source>
</evidence>
<evidence type="ECO:0000313" key="7">
    <source>
        <dbReference type="Proteomes" id="UP000663829"/>
    </source>
</evidence>
<evidence type="ECO:0000313" key="6">
    <source>
        <dbReference type="EMBL" id="CAF4328142.1"/>
    </source>
</evidence>
<dbReference type="PANTHER" id="PTHR24104">
    <property type="entry name" value="E3 UBIQUITIN-PROTEIN LIGASE NHLRC1-RELATED"/>
    <property type="match status" value="1"/>
</dbReference>
<feature type="repeat" description="NHL" evidence="2">
    <location>
        <begin position="148"/>
        <end position="184"/>
    </location>
</feature>
<proteinExistence type="predicted"/>
<name>A0A815Q065_9BILA</name>
<dbReference type="Gene3D" id="2.120.10.30">
    <property type="entry name" value="TolB, C-terminal domain"/>
    <property type="match status" value="1"/>
</dbReference>
<dbReference type="EMBL" id="CAJOBA010031285">
    <property type="protein sequence ID" value="CAF3958741.1"/>
    <property type="molecule type" value="Genomic_DNA"/>
</dbReference>
<evidence type="ECO:0000313" key="3">
    <source>
        <dbReference type="EMBL" id="CAF1151476.1"/>
    </source>
</evidence>
<dbReference type="Proteomes" id="UP000677228">
    <property type="component" value="Unassembled WGS sequence"/>
</dbReference>
<dbReference type="CDD" id="cd05819">
    <property type="entry name" value="NHL"/>
    <property type="match status" value="1"/>
</dbReference>
<keyword evidence="7" id="KW-1185">Reference proteome</keyword>
<sequence>MPSRLRTAPLWQEEMDVAVGSINSIAHSVCMLMKIKQSTSLTGGITAQGDRLDQLNEPHFLFVDRDHLYVSDDHNHRVMKWLKSAKEGVVVAGGRGEGDALTQLHWSNGVIVDQLGTVYVVDLGNHRIMCWPQEAKQGTIIVGGNGLGNQANQLIYPTGLSLDRQNNFYVAEMNNHRVQRFSMN</sequence>
<dbReference type="InterPro" id="IPR011042">
    <property type="entry name" value="6-blade_b-propeller_TolB-like"/>
</dbReference>
<organism evidence="4 7">
    <name type="scientific">Didymodactylos carnosus</name>
    <dbReference type="NCBI Taxonomy" id="1234261"/>
    <lineage>
        <taxon>Eukaryota</taxon>
        <taxon>Metazoa</taxon>
        <taxon>Spiralia</taxon>
        <taxon>Gnathifera</taxon>
        <taxon>Rotifera</taxon>
        <taxon>Eurotatoria</taxon>
        <taxon>Bdelloidea</taxon>
        <taxon>Philodinida</taxon>
        <taxon>Philodinidae</taxon>
        <taxon>Didymodactylos</taxon>
    </lineage>
</organism>
<dbReference type="SUPFAM" id="SSF63825">
    <property type="entry name" value="YWTD domain"/>
    <property type="match status" value="1"/>
</dbReference>
<dbReference type="PANTHER" id="PTHR24104:SF25">
    <property type="entry name" value="PROTEIN LIN-41"/>
    <property type="match status" value="1"/>
</dbReference>
<dbReference type="OrthoDB" id="10020332at2759"/>
<dbReference type="EMBL" id="CAJNOK010011912">
    <property type="protein sequence ID" value="CAF1151476.1"/>
    <property type="molecule type" value="Genomic_DNA"/>
</dbReference>
<protein>
    <recommendedName>
        <fullName evidence="8">NHL repeat-containing protein</fullName>
    </recommendedName>
</protein>
<gene>
    <name evidence="4" type="ORF">GPM918_LOCUS34919</name>
    <name evidence="3" type="ORF">OVA965_LOCUS21625</name>
    <name evidence="6" type="ORF">SRO942_LOCUS35634</name>
    <name evidence="5" type="ORF">TMI583_LOCUS22317</name>
</gene>
<reference evidence="4" key="1">
    <citation type="submission" date="2021-02" db="EMBL/GenBank/DDBJ databases">
        <authorList>
            <person name="Nowell W R."/>
        </authorList>
    </citation>
    <scope>NUCLEOTIDE SEQUENCE</scope>
</reference>
<dbReference type="Proteomes" id="UP000663829">
    <property type="component" value="Unassembled WGS sequence"/>
</dbReference>
<dbReference type="Proteomes" id="UP000681722">
    <property type="component" value="Unassembled WGS sequence"/>
</dbReference>
<dbReference type="GO" id="GO:0008270">
    <property type="term" value="F:zinc ion binding"/>
    <property type="evidence" value="ECO:0007669"/>
    <property type="project" value="UniProtKB-KW"/>
</dbReference>
<dbReference type="GO" id="GO:0061630">
    <property type="term" value="F:ubiquitin protein ligase activity"/>
    <property type="evidence" value="ECO:0007669"/>
    <property type="project" value="TreeGrafter"/>
</dbReference>
<keyword evidence="1" id="KW-0677">Repeat</keyword>
<dbReference type="AlphaFoldDB" id="A0A815Q065"/>
<dbReference type="InterPro" id="IPR001258">
    <property type="entry name" value="NHL_repeat"/>
</dbReference>
<dbReference type="Proteomes" id="UP000682733">
    <property type="component" value="Unassembled WGS sequence"/>
</dbReference>
<dbReference type="EMBL" id="CAJNOQ010019760">
    <property type="protein sequence ID" value="CAF1456436.1"/>
    <property type="molecule type" value="Genomic_DNA"/>
</dbReference>
<dbReference type="PROSITE" id="PS51125">
    <property type="entry name" value="NHL"/>
    <property type="match status" value="1"/>
</dbReference>
<evidence type="ECO:0000256" key="2">
    <source>
        <dbReference type="PROSITE-ProRule" id="PRU00504"/>
    </source>
</evidence>
<evidence type="ECO:0000313" key="4">
    <source>
        <dbReference type="EMBL" id="CAF1456436.1"/>
    </source>
</evidence>
<dbReference type="EMBL" id="CAJOBC010085217">
    <property type="protein sequence ID" value="CAF4328142.1"/>
    <property type="molecule type" value="Genomic_DNA"/>
</dbReference>
<evidence type="ECO:0000256" key="1">
    <source>
        <dbReference type="ARBA" id="ARBA00022737"/>
    </source>
</evidence>
<evidence type="ECO:0000313" key="5">
    <source>
        <dbReference type="EMBL" id="CAF3958741.1"/>
    </source>
</evidence>
<accession>A0A815Q065</accession>
<dbReference type="GO" id="GO:0000209">
    <property type="term" value="P:protein polyubiquitination"/>
    <property type="evidence" value="ECO:0007669"/>
    <property type="project" value="TreeGrafter"/>
</dbReference>
<dbReference type="InterPro" id="IPR050952">
    <property type="entry name" value="TRIM-NHL_E3_ligases"/>
</dbReference>
<dbReference type="GO" id="GO:0043161">
    <property type="term" value="P:proteasome-mediated ubiquitin-dependent protein catabolic process"/>
    <property type="evidence" value="ECO:0007669"/>
    <property type="project" value="TreeGrafter"/>
</dbReference>
<comment type="caution">
    <text evidence="4">The sequence shown here is derived from an EMBL/GenBank/DDBJ whole genome shotgun (WGS) entry which is preliminary data.</text>
</comment>
<dbReference type="Pfam" id="PF01436">
    <property type="entry name" value="NHL"/>
    <property type="match status" value="1"/>
</dbReference>